<feature type="transmembrane region" description="Helical" evidence="19">
    <location>
        <begin position="134"/>
        <end position="154"/>
    </location>
</feature>
<reference evidence="21" key="1">
    <citation type="journal article" date="2018" name="Sci. Rep.">
        <title>Lignite coal burning seam in the remote Altai Mountains harbors a hydrogen-driven thermophilic microbial community.</title>
        <authorList>
            <person name="Kadnikov V.V."/>
            <person name="Mardanov A.V."/>
            <person name="Ivasenko D.A."/>
            <person name="Antsiferov D.V."/>
            <person name="Beletsky A.V."/>
            <person name="Karnachuk O.V."/>
            <person name="Ravin N.V."/>
        </authorList>
    </citation>
    <scope>NUCLEOTIDE SEQUENCE [LARGE SCALE GENOMIC DNA]</scope>
</reference>
<keyword evidence="14" id="KW-1208">Phospholipid metabolism</keyword>
<proteinExistence type="inferred from homology"/>
<evidence type="ECO:0000256" key="18">
    <source>
        <dbReference type="PIRSR" id="PIRSR600829-4"/>
    </source>
</evidence>
<name>A0A2R6Y2Z2_9BACL</name>
<feature type="binding site" evidence="17">
    <location>
        <position position="6"/>
    </location>
    <ligand>
        <name>ATP</name>
        <dbReference type="ChEBI" id="CHEBI:30616"/>
    </ligand>
</feature>
<keyword evidence="5" id="KW-0808">Transferase</keyword>
<keyword evidence="9 17" id="KW-0067">ATP-binding</keyword>
<evidence type="ECO:0000256" key="15">
    <source>
        <dbReference type="PIRSR" id="PIRSR600829-1"/>
    </source>
</evidence>
<evidence type="ECO:0000256" key="10">
    <source>
        <dbReference type="ARBA" id="ARBA00022989"/>
    </source>
</evidence>
<evidence type="ECO:0000256" key="13">
    <source>
        <dbReference type="ARBA" id="ARBA00023209"/>
    </source>
</evidence>
<dbReference type="GO" id="GO:0016301">
    <property type="term" value="F:kinase activity"/>
    <property type="evidence" value="ECO:0007669"/>
    <property type="project" value="UniProtKB-KW"/>
</dbReference>
<feature type="transmembrane region" description="Helical" evidence="19">
    <location>
        <begin position="30"/>
        <end position="46"/>
    </location>
</feature>
<keyword evidence="6 19" id="KW-0812">Transmembrane</keyword>
<dbReference type="Gene3D" id="1.10.287.3610">
    <property type="match status" value="1"/>
</dbReference>
<feature type="transmembrane region" description="Helical" evidence="19">
    <location>
        <begin position="52"/>
        <end position="72"/>
    </location>
</feature>
<dbReference type="EMBL" id="PEBX01000014">
    <property type="protein sequence ID" value="PTQ57057.1"/>
    <property type="molecule type" value="Genomic_DNA"/>
</dbReference>
<feature type="transmembrane region" description="Helical" evidence="19">
    <location>
        <begin position="166"/>
        <end position="190"/>
    </location>
</feature>
<dbReference type="PROSITE" id="PS01069">
    <property type="entry name" value="DAGK_PROKAR"/>
    <property type="match status" value="1"/>
</dbReference>
<dbReference type="Pfam" id="PF01219">
    <property type="entry name" value="DAGK_prokar"/>
    <property type="match status" value="1"/>
</dbReference>
<comment type="similarity">
    <text evidence="2">Belongs to the bacterial diacylglycerol kinase family.</text>
</comment>
<gene>
    <name evidence="20" type="ORF">BSOLF_2327</name>
</gene>
<dbReference type="GO" id="GO:0046872">
    <property type="term" value="F:metal ion binding"/>
    <property type="evidence" value="ECO:0007669"/>
    <property type="project" value="UniProtKB-KW"/>
</dbReference>
<evidence type="ECO:0000256" key="17">
    <source>
        <dbReference type="PIRSR" id="PIRSR600829-3"/>
    </source>
</evidence>
<dbReference type="InterPro" id="IPR036945">
    <property type="entry name" value="DAGK_sf"/>
</dbReference>
<dbReference type="AlphaFoldDB" id="A0A2R6Y2Z2"/>
<dbReference type="PANTHER" id="PTHR34299:SF1">
    <property type="entry name" value="DIACYLGLYCEROL KINASE"/>
    <property type="match status" value="1"/>
</dbReference>
<comment type="caution">
    <text evidence="20">The sequence shown here is derived from an EMBL/GenBank/DDBJ whole genome shotgun (WGS) entry which is preliminary data.</text>
</comment>
<keyword evidence="7 17" id="KW-0547">Nucleotide-binding</keyword>
<evidence type="ECO:0000256" key="14">
    <source>
        <dbReference type="ARBA" id="ARBA00023264"/>
    </source>
</evidence>
<feature type="binding site" evidence="17">
    <location>
        <position position="13"/>
    </location>
    <ligand>
        <name>ATP</name>
        <dbReference type="ChEBI" id="CHEBI:30616"/>
    </ligand>
</feature>
<evidence type="ECO:0000313" key="20">
    <source>
        <dbReference type="EMBL" id="PTQ57057.1"/>
    </source>
</evidence>
<evidence type="ECO:0000256" key="19">
    <source>
        <dbReference type="SAM" id="Phobius"/>
    </source>
</evidence>
<feature type="binding site" evidence="18">
    <location>
        <position position="73"/>
    </location>
    <ligand>
        <name>a divalent metal cation</name>
        <dbReference type="ChEBI" id="CHEBI:60240"/>
    </ligand>
</feature>
<evidence type="ECO:0000256" key="5">
    <source>
        <dbReference type="ARBA" id="ARBA00022679"/>
    </source>
</evidence>
<dbReference type="InterPro" id="IPR000829">
    <property type="entry name" value="DAGK"/>
</dbReference>
<comment type="subcellular location">
    <subcellularLocation>
        <location evidence="1">Cell membrane</location>
        <topology evidence="1">Multi-pass membrane protein</topology>
    </subcellularLocation>
</comment>
<keyword evidence="18" id="KW-0479">Metal-binding</keyword>
<sequence>MEDLKRLIKSFSYAFQGLKTSYIEQHNMRIHAWVAIFTLAAGYWSGLPAEKMLLILALILWVISVELINTAIEQAVDHAGTHISEAARKAKDAAAAAVVLAVVTAVLAGLFLLYRPLTHKVITWRETVLTTGVSPAWVIFLFLFLALVLIGLYVDRPQPVKGLLAFIQVLLLALYWSGLLFPLDVIPFALPIFLAVFLRRNIGVFVALAWNGFWFLLLGLLSAWVHNTIFMK</sequence>
<keyword evidence="8 20" id="KW-0418">Kinase</keyword>
<evidence type="ECO:0000313" key="21">
    <source>
        <dbReference type="Proteomes" id="UP000244338"/>
    </source>
</evidence>
<keyword evidence="11" id="KW-0443">Lipid metabolism</keyword>
<keyword evidence="12 19" id="KW-0472">Membrane</keyword>
<feature type="binding site" evidence="17">
    <location>
        <begin position="91"/>
        <end position="92"/>
    </location>
    <ligand>
        <name>ATP</name>
        <dbReference type="ChEBI" id="CHEBI:30616"/>
    </ligand>
</feature>
<evidence type="ECO:0000256" key="6">
    <source>
        <dbReference type="ARBA" id="ARBA00022692"/>
    </source>
</evidence>
<feature type="binding site" evidence="16">
    <location>
        <position position="6"/>
    </location>
    <ligand>
        <name>substrate</name>
    </ligand>
</feature>
<evidence type="ECO:0000256" key="9">
    <source>
        <dbReference type="ARBA" id="ARBA00022840"/>
    </source>
</evidence>
<dbReference type="GO" id="GO:0005524">
    <property type="term" value="F:ATP binding"/>
    <property type="evidence" value="ECO:0007669"/>
    <property type="project" value="UniProtKB-KW"/>
</dbReference>
<dbReference type="GO" id="GO:0008654">
    <property type="term" value="P:phospholipid biosynthetic process"/>
    <property type="evidence" value="ECO:0007669"/>
    <property type="project" value="UniProtKB-KW"/>
</dbReference>
<evidence type="ECO:0000256" key="3">
    <source>
        <dbReference type="ARBA" id="ARBA00022475"/>
    </source>
</evidence>
<dbReference type="GO" id="GO:0005886">
    <property type="term" value="C:plasma membrane"/>
    <property type="evidence" value="ECO:0007669"/>
    <property type="project" value="UniProtKB-SubCell"/>
</dbReference>
<evidence type="ECO:0000256" key="8">
    <source>
        <dbReference type="ARBA" id="ARBA00022777"/>
    </source>
</evidence>
<evidence type="ECO:0000256" key="4">
    <source>
        <dbReference type="ARBA" id="ARBA00022516"/>
    </source>
</evidence>
<feature type="transmembrane region" description="Helical" evidence="19">
    <location>
        <begin position="202"/>
        <end position="225"/>
    </location>
</feature>
<dbReference type="InterPro" id="IPR033717">
    <property type="entry name" value="UDPK"/>
</dbReference>
<evidence type="ECO:0000256" key="1">
    <source>
        <dbReference type="ARBA" id="ARBA00004651"/>
    </source>
</evidence>
<feature type="binding site" evidence="17">
    <location>
        <position position="73"/>
    </location>
    <ligand>
        <name>ATP</name>
        <dbReference type="ChEBI" id="CHEBI:30616"/>
    </ligand>
</feature>
<keyword evidence="18" id="KW-0460">Magnesium</keyword>
<protein>
    <submittedName>
        <fullName evidence="20">Diacylglycerol kinase</fullName>
    </submittedName>
</protein>
<evidence type="ECO:0000256" key="16">
    <source>
        <dbReference type="PIRSR" id="PIRSR600829-2"/>
    </source>
</evidence>
<comment type="cofactor">
    <cofactor evidence="18">
        <name>Mg(2+)</name>
        <dbReference type="ChEBI" id="CHEBI:18420"/>
    </cofactor>
    <text evidence="18">Mn(2+), Zn(2+), Cd(2+) and Co(2+) support activity to lesser extents.</text>
</comment>
<keyword evidence="13" id="KW-0594">Phospholipid biosynthesis</keyword>
<evidence type="ECO:0000256" key="2">
    <source>
        <dbReference type="ARBA" id="ARBA00005967"/>
    </source>
</evidence>
<keyword evidence="4" id="KW-0444">Lipid biosynthesis</keyword>
<evidence type="ECO:0000256" key="12">
    <source>
        <dbReference type="ARBA" id="ARBA00023136"/>
    </source>
</evidence>
<dbReference type="PANTHER" id="PTHR34299">
    <property type="entry name" value="DIACYLGLYCEROL KINASE"/>
    <property type="match status" value="1"/>
</dbReference>
<organism evidence="20 21">
    <name type="scientific">Candidatus Carbonibacillus altaicus</name>
    <dbReference type="NCBI Taxonomy" id="2163959"/>
    <lineage>
        <taxon>Bacteria</taxon>
        <taxon>Bacillati</taxon>
        <taxon>Bacillota</taxon>
        <taxon>Bacilli</taxon>
        <taxon>Bacillales</taxon>
        <taxon>Candidatus Carbonibacillus</taxon>
    </lineage>
</organism>
<feature type="active site" description="Proton acceptor" evidence="15">
    <location>
        <position position="66"/>
    </location>
</feature>
<dbReference type="CDD" id="cd14265">
    <property type="entry name" value="UDPK_IM_like"/>
    <property type="match status" value="1"/>
</dbReference>
<dbReference type="Proteomes" id="UP000244338">
    <property type="component" value="Unassembled WGS sequence"/>
</dbReference>
<keyword evidence="10 19" id="KW-1133">Transmembrane helix</keyword>
<evidence type="ECO:0000256" key="7">
    <source>
        <dbReference type="ARBA" id="ARBA00022741"/>
    </source>
</evidence>
<evidence type="ECO:0000256" key="11">
    <source>
        <dbReference type="ARBA" id="ARBA00023098"/>
    </source>
</evidence>
<keyword evidence="3" id="KW-1003">Cell membrane</keyword>
<feature type="transmembrane region" description="Helical" evidence="19">
    <location>
        <begin position="93"/>
        <end position="114"/>
    </location>
</feature>
<accession>A0A2R6Y2Z2</accession>
<feature type="binding site" evidence="16">
    <location>
        <position position="66"/>
    </location>
    <ligand>
        <name>substrate</name>
    </ligand>
</feature>